<dbReference type="EMBL" id="JBEZVE010000024">
    <property type="protein sequence ID" value="MEU3785939.1"/>
    <property type="molecule type" value="Genomic_DNA"/>
</dbReference>
<protein>
    <recommendedName>
        <fullName evidence="4">Lasso RiPP family leader peptide-containing protein</fullName>
    </recommendedName>
</protein>
<proteinExistence type="predicted"/>
<evidence type="ECO:0000313" key="3">
    <source>
        <dbReference type="Proteomes" id="UP001550739"/>
    </source>
</evidence>
<evidence type="ECO:0008006" key="4">
    <source>
        <dbReference type="Google" id="ProtNLM"/>
    </source>
</evidence>
<comment type="caution">
    <text evidence="2">The sequence shown here is derived from an EMBL/GenBank/DDBJ whole genome shotgun (WGS) entry which is preliminary data.</text>
</comment>
<name>A0ABV2ZTQ8_9ACTN</name>
<gene>
    <name evidence="2" type="ORF">AB0E89_36270</name>
</gene>
<keyword evidence="3" id="KW-1185">Reference proteome</keyword>
<dbReference type="RefSeq" id="WP_334575783.1">
    <property type="nucleotide sequence ID" value="NZ_JBEZVE010000024.1"/>
</dbReference>
<dbReference type="Proteomes" id="UP001550739">
    <property type="component" value="Unassembled WGS sequence"/>
</dbReference>
<sequence>MTAPYSKPALRTDARMRTAVPHEPNGCGEPTPKPDNRLKGWAKVPVHAGVA</sequence>
<organism evidence="2 3">
    <name type="scientific">Streptomyces sp. 900129855</name>
    <dbReference type="NCBI Taxonomy" id="3155129"/>
    <lineage>
        <taxon>Bacteria</taxon>
        <taxon>Bacillati</taxon>
        <taxon>Actinomycetota</taxon>
        <taxon>Actinomycetes</taxon>
        <taxon>Kitasatosporales</taxon>
        <taxon>Streptomycetaceae</taxon>
        <taxon>Streptomyces</taxon>
    </lineage>
</organism>
<reference evidence="2 3" key="1">
    <citation type="submission" date="2024-06" db="EMBL/GenBank/DDBJ databases">
        <title>The Natural Products Discovery Center: Release of the First 8490 Sequenced Strains for Exploring Actinobacteria Biosynthetic Diversity.</title>
        <authorList>
            <person name="Kalkreuter E."/>
            <person name="Kautsar S.A."/>
            <person name="Yang D."/>
            <person name="Bader C.D."/>
            <person name="Teijaro C.N."/>
            <person name="Fluegel L."/>
            <person name="Davis C.M."/>
            <person name="Simpson J.R."/>
            <person name="Lauterbach L."/>
            <person name="Steele A.D."/>
            <person name="Gui C."/>
            <person name="Meng S."/>
            <person name="Li G."/>
            <person name="Viehrig K."/>
            <person name="Ye F."/>
            <person name="Su P."/>
            <person name="Kiefer A.F."/>
            <person name="Nichols A."/>
            <person name="Cepeda A.J."/>
            <person name="Yan W."/>
            <person name="Fan B."/>
            <person name="Jiang Y."/>
            <person name="Adhikari A."/>
            <person name="Zheng C.-J."/>
            <person name="Schuster L."/>
            <person name="Cowan T.M."/>
            <person name="Smanski M.J."/>
            <person name="Chevrette M.G."/>
            <person name="De Carvalho L.P.S."/>
            <person name="Shen B."/>
        </authorList>
    </citation>
    <scope>NUCLEOTIDE SEQUENCE [LARGE SCALE GENOMIC DNA]</scope>
    <source>
        <strain evidence="2 3">NPDC033843</strain>
    </source>
</reference>
<evidence type="ECO:0000256" key="1">
    <source>
        <dbReference type="SAM" id="MobiDB-lite"/>
    </source>
</evidence>
<feature type="region of interest" description="Disordered" evidence="1">
    <location>
        <begin position="1"/>
        <end position="39"/>
    </location>
</feature>
<accession>A0ABV2ZTQ8</accession>
<evidence type="ECO:0000313" key="2">
    <source>
        <dbReference type="EMBL" id="MEU3785939.1"/>
    </source>
</evidence>